<dbReference type="GO" id="GO:0003735">
    <property type="term" value="F:structural constituent of ribosome"/>
    <property type="evidence" value="ECO:0007669"/>
    <property type="project" value="UniProtKB-UniRule"/>
</dbReference>
<comment type="function">
    <text evidence="6">One of the primary rRNA binding proteins, it binds specifically to the 5'-end of 16S ribosomal RNA.</text>
</comment>
<evidence type="ECO:0000256" key="6">
    <source>
        <dbReference type="HAMAP-Rule" id="MF_01345"/>
    </source>
</evidence>
<dbReference type="InterPro" id="IPR012340">
    <property type="entry name" value="NA-bd_OB-fold"/>
</dbReference>
<keyword evidence="2 6" id="KW-0699">rRNA-binding</keyword>
<dbReference type="HAMAP" id="MF_01345_B">
    <property type="entry name" value="Ribosomal_uS17_B"/>
    <property type="match status" value="1"/>
</dbReference>
<dbReference type="InterPro" id="IPR000266">
    <property type="entry name" value="Ribosomal_uS17"/>
</dbReference>
<keyword evidence="5 6" id="KW-0687">Ribonucleoprotein</keyword>
<sequence>MDTNRSKVQRTLMGLVVSDKMDKTVVVKMERVYRHPKFDKTIRSFKKYKVHDENEQAREGDTVEFYEGRPMSKTKYMYLARVIKTHSV</sequence>
<accession>A0A0D2GPL3</accession>
<dbReference type="GO" id="GO:0019843">
    <property type="term" value="F:rRNA binding"/>
    <property type="evidence" value="ECO:0007669"/>
    <property type="project" value="UniProtKB-UniRule"/>
</dbReference>
<keyword evidence="4 6" id="KW-0689">Ribosomal protein</keyword>
<dbReference type="NCBIfam" id="TIGR03635">
    <property type="entry name" value="uS17_bact"/>
    <property type="match status" value="1"/>
</dbReference>
<evidence type="ECO:0000256" key="5">
    <source>
        <dbReference type="ARBA" id="ARBA00023274"/>
    </source>
</evidence>
<dbReference type="STRING" id="1306947.J120_03240"/>
<dbReference type="CDD" id="cd00364">
    <property type="entry name" value="Ribosomal_uS17"/>
    <property type="match status" value="1"/>
</dbReference>
<dbReference type="EMBL" id="ARQD01000002">
    <property type="protein sequence ID" value="KIX85294.1"/>
    <property type="molecule type" value="Genomic_DNA"/>
</dbReference>
<proteinExistence type="inferred from homology"/>
<evidence type="ECO:0000313" key="8">
    <source>
        <dbReference type="Proteomes" id="UP000032214"/>
    </source>
</evidence>
<name>A0A0D2GPL3_9BACT</name>
<evidence type="ECO:0000313" key="7">
    <source>
        <dbReference type="EMBL" id="KIX85294.1"/>
    </source>
</evidence>
<keyword evidence="3 6" id="KW-0694">RNA-binding</keyword>
<evidence type="ECO:0000256" key="4">
    <source>
        <dbReference type="ARBA" id="ARBA00022980"/>
    </source>
</evidence>
<dbReference type="GO" id="GO:0006412">
    <property type="term" value="P:translation"/>
    <property type="evidence" value="ECO:0007669"/>
    <property type="project" value="UniProtKB-UniRule"/>
</dbReference>
<dbReference type="eggNOG" id="COG0186">
    <property type="taxonomic scope" value="Bacteria"/>
</dbReference>
<reference evidence="7 8" key="1">
    <citation type="journal article" date="2013" name="Proc. Natl. Acad. Sci. U.S.A.">
        <title>Candidate phylum TM6 genome recovered from a hospital sink biofilm provides genomic insights into this uncultivated phylum.</title>
        <authorList>
            <person name="McLean J.S."/>
            <person name="Lombardo M.J."/>
            <person name="Badger J.H."/>
            <person name="Edlund A."/>
            <person name="Novotny M."/>
            <person name="Yee-Greenbaum J."/>
            <person name="Vyahhi N."/>
            <person name="Hall A.P."/>
            <person name="Yang Y."/>
            <person name="Dupont C.L."/>
            <person name="Ziegler M.G."/>
            <person name="Chitsaz H."/>
            <person name="Allen A.E."/>
            <person name="Yooseph S."/>
            <person name="Tesler G."/>
            <person name="Pevzner P.A."/>
            <person name="Friedman R.M."/>
            <person name="Nealson K.H."/>
            <person name="Venter J.C."/>
            <person name="Lasken R.S."/>
        </authorList>
    </citation>
    <scope>NUCLEOTIDE SEQUENCE [LARGE SCALE GENOMIC DNA]</scope>
    <source>
        <strain evidence="7 8">TM6SC1</strain>
    </source>
</reference>
<gene>
    <name evidence="6" type="primary">rpsQ</name>
    <name evidence="7" type="ORF">J120_03240</name>
</gene>
<comment type="subunit">
    <text evidence="6">Part of the 30S ribosomal subunit.</text>
</comment>
<dbReference type="AlphaFoldDB" id="A0A0D2GPL3"/>
<evidence type="ECO:0000256" key="1">
    <source>
        <dbReference type="ARBA" id="ARBA00010254"/>
    </source>
</evidence>
<dbReference type="InterPro" id="IPR019984">
    <property type="entry name" value="Ribosomal_uS17_bact/chlr"/>
</dbReference>
<comment type="similarity">
    <text evidence="1 6">Belongs to the universal ribosomal protein uS17 family.</text>
</comment>
<dbReference type="GO" id="GO:0022627">
    <property type="term" value="C:cytosolic small ribosomal subunit"/>
    <property type="evidence" value="ECO:0007669"/>
    <property type="project" value="UniProtKB-UniRule"/>
</dbReference>
<dbReference type="PANTHER" id="PTHR10744">
    <property type="entry name" value="40S RIBOSOMAL PROTEIN S11 FAMILY MEMBER"/>
    <property type="match status" value="1"/>
</dbReference>
<dbReference type="Pfam" id="PF00366">
    <property type="entry name" value="Ribosomal_S17"/>
    <property type="match status" value="1"/>
</dbReference>
<comment type="caution">
    <text evidence="7">The sequence shown here is derived from an EMBL/GenBank/DDBJ whole genome shotgun (WGS) entry which is preliminary data.</text>
</comment>
<dbReference type="PRINTS" id="PR00973">
    <property type="entry name" value="RIBOSOMALS17"/>
</dbReference>
<dbReference type="NCBIfam" id="NF004123">
    <property type="entry name" value="PRK05610.1"/>
    <property type="match status" value="1"/>
</dbReference>
<dbReference type="Proteomes" id="UP000032214">
    <property type="component" value="Unassembled WGS sequence"/>
</dbReference>
<dbReference type="Gene3D" id="2.40.50.140">
    <property type="entry name" value="Nucleic acid-binding proteins"/>
    <property type="match status" value="1"/>
</dbReference>
<dbReference type="PANTHER" id="PTHR10744:SF1">
    <property type="entry name" value="SMALL RIBOSOMAL SUBUNIT PROTEIN US17M"/>
    <property type="match status" value="1"/>
</dbReference>
<evidence type="ECO:0000256" key="3">
    <source>
        <dbReference type="ARBA" id="ARBA00022884"/>
    </source>
</evidence>
<keyword evidence="8" id="KW-1185">Reference proteome</keyword>
<protein>
    <recommendedName>
        <fullName evidence="6">Small ribosomal subunit protein uS17</fullName>
    </recommendedName>
</protein>
<evidence type="ECO:0000256" key="2">
    <source>
        <dbReference type="ARBA" id="ARBA00022730"/>
    </source>
</evidence>
<organism evidence="7 8">
    <name type="scientific">candidate division TM6 bacterium JCVI TM6SC1</name>
    <dbReference type="NCBI Taxonomy" id="1306947"/>
    <lineage>
        <taxon>Bacteria</taxon>
        <taxon>Candidatus Babelota</taxon>
        <taxon>Vermiphilus</taxon>
    </lineage>
</organism>
<dbReference type="SUPFAM" id="SSF50249">
    <property type="entry name" value="Nucleic acid-binding proteins"/>
    <property type="match status" value="1"/>
</dbReference>